<name>A0ABV5BPV8_9LEPT</name>
<dbReference type="NCBIfam" id="TIGR00044">
    <property type="entry name" value="YggS family pyridoxal phosphate-dependent enzyme"/>
    <property type="match status" value="1"/>
</dbReference>
<evidence type="ECO:0000313" key="5">
    <source>
        <dbReference type="Proteomes" id="UP001580391"/>
    </source>
</evidence>
<accession>A0ABV5BPV8</accession>
<evidence type="ECO:0000256" key="2">
    <source>
        <dbReference type="RuleBase" id="RU004514"/>
    </source>
</evidence>
<feature type="domain" description="Alanine racemase N-terminal" evidence="3">
    <location>
        <begin position="40"/>
        <end position="220"/>
    </location>
</feature>
<dbReference type="CDD" id="cd00635">
    <property type="entry name" value="PLPDE_III_YBL036c_like"/>
    <property type="match status" value="1"/>
</dbReference>
<evidence type="ECO:0000256" key="1">
    <source>
        <dbReference type="ARBA" id="ARBA00022898"/>
    </source>
</evidence>
<dbReference type="EMBL" id="JBHILJ010000002">
    <property type="protein sequence ID" value="MFB5736136.1"/>
    <property type="molecule type" value="Genomic_DNA"/>
</dbReference>
<comment type="caution">
    <text evidence="4">The sequence shown here is derived from an EMBL/GenBank/DDBJ whole genome shotgun (WGS) entry which is preliminary data.</text>
</comment>
<dbReference type="PANTHER" id="PTHR10146:SF14">
    <property type="entry name" value="PYRIDOXAL PHOSPHATE HOMEOSTASIS PROTEIN"/>
    <property type="match status" value="1"/>
</dbReference>
<keyword evidence="5" id="KW-1185">Reference proteome</keyword>
<dbReference type="Gene3D" id="3.20.20.10">
    <property type="entry name" value="Alanine racemase"/>
    <property type="match status" value="1"/>
</dbReference>
<dbReference type="Proteomes" id="UP001580391">
    <property type="component" value="Unassembled WGS sequence"/>
</dbReference>
<protein>
    <submittedName>
        <fullName evidence="4">YggS family pyridoxal phosphate-dependent enzyme</fullName>
    </submittedName>
</protein>
<sequence>MGVSENYHSIMQEIESLSPVRIPILIAVSKFQPQSKVKEGLAGGIRHFGENRVQEGLEKFKDLGESGKDFFLHHIGPVQSAHIRKYPGMFSFAHGVGSLKTLEELISRMEKDRWHLRYFLQANLTDEDSKSGFSRKELLEILGRSSQYSGEFCRLEGLMGMGPSSGEPKETRRVFRELSEIREEFLPSGKLSMGMSGDYRIALEEGTDYLRIGSAIFGERS</sequence>
<evidence type="ECO:0000313" key="4">
    <source>
        <dbReference type="EMBL" id="MFB5736136.1"/>
    </source>
</evidence>
<proteinExistence type="inferred from homology"/>
<dbReference type="InterPro" id="IPR011078">
    <property type="entry name" value="PyrdxlP_homeostasis"/>
</dbReference>
<keyword evidence="1" id="KW-0663">Pyridoxal phosphate</keyword>
<dbReference type="RefSeq" id="WP_167884085.1">
    <property type="nucleotide sequence ID" value="NZ_JBHILI010000002.1"/>
</dbReference>
<reference evidence="4 5" key="1">
    <citation type="submission" date="2024-09" db="EMBL/GenBank/DDBJ databases">
        <title>Taxonomic and Genotyping Characterization of Leptospira Strains isolated from Multiple Sources in Colombia highlights the importance of intermediate species.</title>
        <authorList>
            <person name="Torres Higuera L."/>
            <person name="Rojas Tapias D."/>
            <person name="Jimenez Velasquez S."/>
            <person name="Renjifo Ibanez C."/>
        </authorList>
    </citation>
    <scope>NUCLEOTIDE SEQUENCE [LARGE SCALE GENOMIC DNA]</scope>
    <source>
        <strain evidence="4 5">Lep080</strain>
    </source>
</reference>
<evidence type="ECO:0000259" key="3">
    <source>
        <dbReference type="Pfam" id="PF01168"/>
    </source>
</evidence>
<dbReference type="SUPFAM" id="SSF51419">
    <property type="entry name" value="PLP-binding barrel"/>
    <property type="match status" value="1"/>
</dbReference>
<gene>
    <name evidence="4" type="ORF">ACE5IX_06435</name>
</gene>
<dbReference type="PANTHER" id="PTHR10146">
    <property type="entry name" value="PROLINE SYNTHETASE CO-TRANSCRIBED BACTERIAL HOMOLOG PROTEIN"/>
    <property type="match status" value="1"/>
</dbReference>
<comment type="similarity">
    <text evidence="2">Belongs to the pyridoxal phosphate-binding protein YggS/PROSC family.</text>
</comment>
<dbReference type="PIRSF" id="PIRSF004848">
    <property type="entry name" value="YBL036c_PLPDEIII"/>
    <property type="match status" value="1"/>
</dbReference>
<dbReference type="InterPro" id="IPR001608">
    <property type="entry name" value="Ala_racemase_N"/>
</dbReference>
<dbReference type="Pfam" id="PF01168">
    <property type="entry name" value="Ala_racemase_N"/>
    <property type="match status" value="1"/>
</dbReference>
<dbReference type="InterPro" id="IPR029066">
    <property type="entry name" value="PLP-binding_barrel"/>
</dbReference>
<organism evidence="4 5">
    <name type="scientific">Leptospira wolffii</name>
    <dbReference type="NCBI Taxonomy" id="409998"/>
    <lineage>
        <taxon>Bacteria</taxon>
        <taxon>Pseudomonadati</taxon>
        <taxon>Spirochaetota</taxon>
        <taxon>Spirochaetia</taxon>
        <taxon>Leptospirales</taxon>
        <taxon>Leptospiraceae</taxon>
        <taxon>Leptospira</taxon>
    </lineage>
</organism>